<reference evidence="3" key="1">
    <citation type="journal article" date="2018" name="DNA Res.">
        <title>Multiple hybrid de novo genome assembly of finger millet, an orphan allotetraploid crop.</title>
        <authorList>
            <person name="Hatakeyama M."/>
            <person name="Aluri S."/>
            <person name="Balachadran M.T."/>
            <person name="Sivarajan S.R."/>
            <person name="Patrignani A."/>
            <person name="Gruter S."/>
            <person name="Poveda L."/>
            <person name="Shimizu-Inatsugi R."/>
            <person name="Baeten J."/>
            <person name="Francoijs K.J."/>
            <person name="Nataraja K.N."/>
            <person name="Reddy Y.A.N."/>
            <person name="Phadnis S."/>
            <person name="Ravikumar R.L."/>
            <person name="Schlapbach R."/>
            <person name="Sreeman S.M."/>
            <person name="Shimizu K.K."/>
        </authorList>
    </citation>
    <scope>NUCLEOTIDE SEQUENCE</scope>
</reference>
<sequence>MAPLPSLMEELMEEILLRFPADDPGSLLRAALVCKSWYRLVFGPDFNHRFREFHQRSPPVLGFFCDIFRSSRYGTEAVDACRGRILFYEKDKKVSLQCMALNFIVWNPITGKKSMSLPEVPMKILLPTDTWNAALLCDDGGLGPFRVVVVVATVQGFTYACVYSSEQHVWSNPISTQKPGVRLLKGRNALIGNALYFKCNESRILEYDMSKQELSLISLPPLCWNRCVSLMTAEDSGLGFAVVRESKLCAWSREVDLDGNGRWTEKGTFELDKLLPFSDMSTLRRRHRPAAAVLLSYLLPPLILKTKNQTCFRRRFRAFPPIAPKSDQPPSNSPAVMDQLDLVSEFLLRLPPDEPACLVRASLVRKSWLGILSDPVFIRRYRAFHRTPPLMGLFQNLRFEDENDSIPRFVPAVVPSPLSQPELQFLGTNKTVMDCRHGLVLVRLANGGLVVWDPITRIQHQLPPVPEGPFRQDYFTAAVICARAMCDHFDCRGSPFRVVFAATESTNEDTAIWVSVYSSHNQAWTTSTAGHFGPPITSASDVMGSSLLAGGGLHFNLNRGRRIVRYDLDGDVLSEIDPPPLPLDNIVLMAMEHGGLGAAAMVNYSVHIWSRGDNDAWMIHQVISLDPLITMRMGNPETVQLVIGAAEMSGYLFVTTHNQIYSLDLKSGRLNKISDNGTYLTVFPYECFYTLSL</sequence>
<evidence type="ECO:0000313" key="4">
    <source>
        <dbReference type="Proteomes" id="UP001054889"/>
    </source>
</evidence>
<evidence type="ECO:0000313" key="3">
    <source>
        <dbReference type="EMBL" id="GJN24358.1"/>
    </source>
</evidence>
<dbReference type="InterPro" id="IPR001810">
    <property type="entry name" value="F-box_dom"/>
</dbReference>
<comment type="caution">
    <text evidence="3">The sequence shown here is derived from an EMBL/GenBank/DDBJ whole genome shotgun (WGS) entry which is preliminary data.</text>
</comment>
<feature type="domain" description="F-box" evidence="1">
    <location>
        <begin position="9"/>
        <end position="48"/>
    </location>
</feature>
<dbReference type="Pfam" id="PF23635">
    <property type="entry name" value="Beta-prop_AT5G49610-like"/>
    <property type="match status" value="2"/>
</dbReference>
<dbReference type="SUPFAM" id="SSF50965">
    <property type="entry name" value="Galactose oxidase, central domain"/>
    <property type="match status" value="1"/>
</dbReference>
<dbReference type="InterPro" id="IPR036047">
    <property type="entry name" value="F-box-like_dom_sf"/>
</dbReference>
<dbReference type="InterPro" id="IPR056594">
    <property type="entry name" value="AT5G49610-like_b-prop"/>
</dbReference>
<evidence type="ECO:0008006" key="5">
    <source>
        <dbReference type="Google" id="ProtNLM"/>
    </source>
</evidence>
<dbReference type="Pfam" id="PF00646">
    <property type="entry name" value="F-box"/>
    <property type="match status" value="1"/>
</dbReference>
<dbReference type="Gene3D" id="1.20.1280.50">
    <property type="match status" value="1"/>
</dbReference>
<protein>
    <recommendedName>
        <fullName evidence="5">F-box domain-containing protein</fullName>
    </recommendedName>
</protein>
<dbReference type="PANTHER" id="PTHR32133">
    <property type="entry name" value="OS07G0120400 PROTEIN"/>
    <property type="match status" value="1"/>
</dbReference>
<dbReference type="AlphaFoldDB" id="A0AAV5ELW4"/>
<keyword evidence="4" id="KW-1185">Reference proteome</keyword>
<feature type="domain" description="F-box protein AT5G49610-like beta-propeller" evidence="2">
    <location>
        <begin position="432"/>
        <end position="680"/>
    </location>
</feature>
<reference evidence="3" key="2">
    <citation type="submission" date="2021-12" db="EMBL/GenBank/DDBJ databases">
        <title>Resequencing data analysis of finger millet.</title>
        <authorList>
            <person name="Hatakeyama M."/>
            <person name="Aluri S."/>
            <person name="Balachadran M.T."/>
            <person name="Sivarajan S.R."/>
            <person name="Poveda L."/>
            <person name="Shimizu-Inatsugi R."/>
            <person name="Schlapbach R."/>
            <person name="Sreeman S.M."/>
            <person name="Shimizu K.K."/>
        </authorList>
    </citation>
    <scope>NUCLEOTIDE SEQUENCE</scope>
</reference>
<accession>A0AAV5ELW4</accession>
<evidence type="ECO:0000259" key="2">
    <source>
        <dbReference type="Pfam" id="PF23635"/>
    </source>
</evidence>
<name>A0AAV5ELW4_ELECO</name>
<dbReference type="Proteomes" id="UP001054889">
    <property type="component" value="Unassembled WGS sequence"/>
</dbReference>
<organism evidence="3 4">
    <name type="scientific">Eleusine coracana subsp. coracana</name>
    <dbReference type="NCBI Taxonomy" id="191504"/>
    <lineage>
        <taxon>Eukaryota</taxon>
        <taxon>Viridiplantae</taxon>
        <taxon>Streptophyta</taxon>
        <taxon>Embryophyta</taxon>
        <taxon>Tracheophyta</taxon>
        <taxon>Spermatophyta</taxon>
        <taxon>Magnoliopsida</taxon>
        <taxon>Liliopsida</taxon>
        <taxon>Poales</taxon>
        <taxon>Poaceae</taxon>
        <taxon>PACMAD clade</taxon>
        <taxon>Chloridoideae</taxon>
        <taxon>Cynodonteae</taxon>
        <taxon>Eleusininae</taxon>
        <taxon>Eleusine</taxon>
    </lineage>
</organism>
<feature type="domain" description="F-box protein AT5G49610-like beta-propeller" evidence="2">
    <location>
        <begin position="79"/>
        <end position="284"/>
    </location>
</feature>
<dbReference type="PANTHER" id="PTHR32133:SF408">
    <property type="entry name" value="OS07G0120400 PROTEIN"/>
    <property type="match status" value="1"/>
</dbReference>
<proteinExistence type="predicted"/>
<dbReference type="SUPFAM" id="SSF81383">
    <property type="entry name" value="F-box domain"/>
    <property type="match status" value="2"/>
</dbReference>
<dbReference type="EMBL" id="BQKI01000077">
    <property type="protein sequence ID" value="GJN24358.1"/>
    <property type="molecule type" value="Genomic_DNA"/>
</dbReference>
<dbReference type="InterPro" id="IPR011043">
    <property type="entry name" value="Gal_Oxase/kelch_b-propeller"/>
</dbReference>
<gene>
    <name evidence="3" type="primary">gb12095</name>
    <name evidence="3" type="ORF">PR202_gb12095</name>
</gene>
<evidence type="ECO:0000259" key="1">
    <source>
        <dbReference type="Pfam" id="PF00646"/>
    </source>
</evidence>